<keyword evidence="2" id="KW-1185">Reference proteome</keyword>
<evidence type="ECO:0000313" key="2">
    <source>
        <dbReference type="Proteomes" id="UP000325081"/>
    </source>
</evidence>
<gene>
    <name evidence="1" type="ORF">STAS_16133</name>
</gene>
<comment type="caution">
    <text evidence="1">The sequence shown here is derived from an EMBL/GenBank/DDBJ whole genome shotgun (WGS) entry which is preliminary data.</text>
</comment>
<organism evidence="1 2">
    <name type="scientific">Striga asiatica</name>
    <name type="common">Asiatic witchweed</name>
    <name type="synonym">Buchnera asiatica</name>
    <dbReference type="NCBI Taxonomy" id="4170"/>
    <lineage>
        <taxon>Eukaryota</taxon>
        <taxon>Viridiplantae</taxon>
        <taxon>Streptophyta</taxon>
        <taxon>Embryophyta</taxon>
        <taxon>Tracheophyta</taxon>
        <taxon>Spermatophyta</taxon>
        <taxon>Magnoliopsida</taxon>
        <taxon>eudicotyledons</taxon>
        <taxon>Gunneridae</taxon>
        <taxon>Pentapetalae</taxon>
        <taxon>asterids</taxon>
        <taxon>lamiids</taxon>
        <taxon>Lamiales</taxon>
        <taxon>Orobanchaceae</taxon>
        <taxon>Buchnereae</taxon>
        <taxon>Striga</taxon>
    </lineage>
</organism>
<evidence type="ECO:0000313" key="1">
    <source>
        <dbReference type="EMBL" id="GER39499.1"/>
    </source>
</evidence>
<dbReference type="InterPro" id="IPR015915">
    <property type="entry name" value="Kelch-typ_b-propeller"/>
</dbReference>
<dbReference type="OrthoDB" id="10251809at2759"/>
<protein>
    <submittedName>
        <fullName evidence="1">Galactose oxidase/kelch repeat superfamily protein</fullName>
    </submittedName>
</protein>
<dbReference type="InterPro" id="IPR006652">
    <property type="entry name" value="Kelch_1"/>
</dbReference>
<sequence>MRKTSSFWLCKLSSKIVGKLRGGCWWSLVECALVYVLGGIDDKQYFNDIWVLDINTSFWARLNISGSVHAWHLEITIGPISFSHDDDLSPTYNELEAARRAAPIPEPSFECSTLMLFATSFPSNSCNTPRTPAAASRAPRVAMMWQRRTTALLVFKEVWDI</sequence>
<name>A0A5A7Q2Z5_STRAF</name>
<accession>A0A5A7Q2Z5</accession>
<dbReference type="EMBL" id="BKCP01005683">
    <property type="protein sequence ID" value="GER39499.1"/>
    <property type="molecule type" value="Genomic_DNA"/>
</dbReference>
<dbReference type="Pfam" id="PF01344">
    <property type="entry name" value="Kelch_1"/>
    <property type="match status" value="1"/>
</dbReference>
<dbReference type="Gene3D" id="2.120.10.80">
    <property type="entry name" value="Kelch-type beta propeller"/>
    <property type="match status" value="1"/>
</dbReference>
<dbReference type="Proteomes" id="UP000325081">
    <property type="component" value="Unassembled WGS sequence"/>
</dbReference>
<dbReference type="SUPFAM" id="SSF117281">
    <property type="entry name" value="Kelch motif"/>
    <property type="match status" value="1"/>
</dbReference>
<proteinExistence type="predicted"/>
<dbReference type="AlphaFoldDB" id="A0A5A7Q2Z5"/>
<reference evidence="2" key="1">
    <citation type="journal article" date="2019" name="Curr. Biol.">
        <title>Genome Sequence of Striga asiatica Provides Insight into the Evolution of Plant Parasitism.</title>
        <authorList>
            <person name="Yoshida S."/>
            <person name="Kim S."/>
            <person name="Wafula E.K."/>
            <person name="Tanskanen J."/>
            <person name="Kim Y.M."/>
            <person name="Honaas L."/>
            <person name="Yang Z."/>
            <person name="Spallek T."/>
            <person name="Conn C.E."/>
            <person name="Ichihashi Y."/>
            <person name="Cheong K."/>
            <person name="Cui S."/>
            <person name="Der J.P."/>
            <person name="Gundlach H."/>
            <person name="Jiao Y."/>
            <person name="Hori C."/>
            <person name="Ishida J.K."/>
            <person name="Kasahara H."/>
            <person name="Kiba T."/>
            <person name="Kim M.S."/>
            <person name="Koo N."/>
            <person name="Laohavisit A."/>
            <person name="Lee Y.H."/>
            <person name="Lumba S."/>
            <person name="McCourt P."/>
            <person name="Mortimer J.C."/>
            <person name="Mutuku J.M."/>
            <person name="Nomura T."/>
            <person name="Sasaki-Sekimoto Y."/>
            <person name="Seto Y."/>
            <person name="Wang Y."/>
            <person name="Wakatake T."/>
            <person name="Sakakibara H."/>
            <person name="Demura T."/>
            <person name="Yamaguchi S."/>
            <person name="Yoneyama K."/>
            <person name="Manabe R.I."/>
            <person name="Nelson D.C."/>
            <person name="Schulman A.H."/>
            <person name="Timko M.P."/>
            <person name="dePamphilis C.W."/>
            <person name="Choi D."/>
            <person name="Shirasu K."/>
        </authorList>
    </citation>
    <scope>NUCLEOTIDE SEQUENCE [LARGE SCALE GENOMIC DNA]</scope>
    <source>
        <strain evidence="2">cv. UVA1</strain>
    </source>
</reference>